<dbReference type="GeneID" id="5127179"/>
<evidence type="ECO:0008006" key="3">
    <source>
        <dbReference type="Google" id="ProtNLM"/>
    </source>
</evidence>
<dbReference type="InterPro" id="IPR051828">
    <property type="entry name" value="HAD-like_hydrolase_domain"/>
</dbReference>
<dbReference type="HOGENOM" id="CLU_045011_8_0_1"/>
<dbReference type="VEuPathDB" id="FungiDB:PGUG_02705"/>
<dbReference type="OMA" id="WWRQLIA"/>
<evidence type="ECO:0000313" key="1">
    <source>
        <dbReference type="EMBL" id="EDK38607.2"/>
    </source>
</evidence>
<dbReference type="OrthoDB" id="444127at2759"/>
<sequence length="337" mass="38553">MIRLVSELSSVSSRNRFSRRFIRGLSSLVSEPFKIQNARKMRDNSDVFARPEIVSFDGFGTLYYPRKPVAEQYSDIASSMGLKKSVEDIERDFGVIYSELQREHHNYGKRSGLKSTDEWWSELIVKLFGIPHYSKDDSSAKLCRKLLDHFTSDKAYALYDDVIPVLSVLRDHDISAVVATNSDPRVLKILQSLGVSNYINDSDVYISYEIDAAKPEKEFYDAIAKRYRSSHHSERRLSSQFLENCWHIGDDYDKDFLGAVRAGWNGVYLDRRRQSQFFSGKKIPVSQLDGCFTDQAQELDSSDGDFHIIANNRLVISNLTQLLRVFDLEGEGRGEGV</sequence>
<gene>
    <name evidence="1" type="ORF">PGUG_02705</name>
</gene>
<protein>
    <recommendedName>
        <fullName evidence="3">Haloacid dehalogenase-like hydrolase domain-containing protein 3</fullName>
    </recommendedName>
</protein>
<accession>A5DHF4</accession>
<dbReference type="InterPro" id="IPR036412">
    <property type="entry name" value="HAD-like_sf"/>
</dbReference>
<dbReference type="Gene3D" id="1.10.150.720">
    <property type="entry name" value="Haloacid dehalogenase-like hydrolase"/>
    <property type="match status" value="1"/>
</dbReference>
<dbReference type="RefSeq" id="XP_001484976.2">
    <property type="nucleotide sequence ID" value="XM_001484926.1"/>
</dbReference>
<dbReference type="Proteomes" id="UP000001997">
    <property type="component" value="Unassembled WGS sequence"/>
</dbReference>
<evidence type="ECO:0000313" key="2">
    <source>
        <dbReference type="Proteomes" id="UP000001997"/>
    </source>
</evidence>
<dbReference type="AlphaFoldDB" id="A5DHF4"/>
<keyword evidence="2" id="KW-1185">Reference proteome</keyword>
<dbReference type="EMBL" id="CH408157">
    <property type="protein sequence ID" value="EDK38607.2"/>
    <property type="molecule type" value="Genomic_DNA"/>
</dbReference>
<dbReference type="PANTHER" id="PTHR46191">
    <property type="match status" value="1"/>
</dbReference>
<reference evidence="1 2" key="1">
    <citation type="journal article" date="2009" name="Nature">
        <title>Evolution of pathogenicity and sexual reproduction in eight Candida genomes.</title>
        <authorList>
            <person name="Butler G."/>
            <person name="Rasmussen M.D."/>
            <person name="Lin M.F."/>
            <person name="Santos M.A."/>
            <person name="Sakthikumar S."/>
            <person name="Munro C.A."/>
            <person name="Rheinbay E."/>
            <person name="Grabherr M."/>
            <person name="Forche A."/>
            <person name="Reedy J.L."/>
            <person name="Agrafioti I."/>
            <person name="Arnaud M.B."/>
            <person name="Bates S."/>
            <person name="Brown A.J."/>
            <person name="Brunke S."/>
            <person name="Costanzo M.C."/>
            <person name="Fitzpatrick D.A."/>
            <person name="de Groot P.W."/>
            <person name="Harris D."/>
            <person name="Hoyer L.L."/>
            <person name="Hube B."/>
            <person name="Klis F.M."/>
            <person name="Kodira C."/>
            <person name="Lennard N."/>
            <person name="Logue M.E."/>
            <person name="Martin R."/>
            <person name="Neiman A.M."/>
            <person name="Nikolaou E."/>
            <person name="Quail M.A."/>
            <person name="Quinn J."/>
            <person name="Santos M.C."/>
            <person name="Schmitzberger F.F."/>
            <person name="Sherlock G."/>
            <person name="Shah P."/>
            <person name="Silverstein K.A."/>
            <person name="Skrzypek M.S."/>
            <person name="Soll D."/>
            <person name="Staggs R."/>
            <person name="Stansfield I."/>
            <person name="Stumpf M.P."/>
            <person name="Sudbery P.E."/>
            <person name="Srikantha T."/>
            <person name="Zeng Q."/>
            <person name="Berman J."/>
            <person name="Berriman M."/>
            <person name="Heitman J."/>
            <person name="Gow N.A."/>
            <person name="Lorenz M.C."/>
            <person name="Birren B.W."/>
            <person name="Kellis M."/>
            <person name="Cuomo C.A."/>
        </authorList>
    </citation>
    <scope>NUCLEOTIDE SEQUENCE [LARGE SCALE GENOMIC DNA]</scope>
    <source>
        <strain evidence="2">ATCC 6260 / CBS 566 / DSM 6381 / JCM 1539 / NBRC 10279 / NRRL Y-324</strain>
    </source>
</reference>
<proteinExistence type="predicted"/>
<dbReference type="eggNOG" id="KOG3085">
    <property type="taxonomic scope" value="Eukaryota"/>
</dbReference>
<dbReference type="STRING" id="294746.A5DHF4"/>
<dbReference type="InParanoid" id="A5DHF4"/>
<organism evidence="1 2">
    <name type="scientific">Meyerozyma guilliermondii (strain ATCC 6260 / CBS 566 / DSM 6381 / JCM 1539 / NBRC 10279 / NRRL Y-324)</name>
    <name type="common">Yeast</name>
    <name type="synonym">Candida guilliermondii</name>
    <dbReference type="NCBI Taxonomy" id="294746"/>
    <lineage>
        <taxon>Eukaryota</taxon>
        <taxon>Fungi</taxon>
        <taxon>Dikarya</taxon>
        <taxon>Ascomycota</taxon>
        <taxon>Saccharomycotina</taxon>
        <taxon>Pichiomycetes</taxon>
        <taxon>Debaryomycetaceae</taxon>
        <taxon>Meyerozyma</taxon>
    </lineage>
</organism>
<dbReference type="Gene3D" id="3.40.50.1000">
    <property type="entry name" value="HAD superfamily/HAD-like"/>
    <property type="match status" value="1"/>
</dbReference>
<dbReference type="InterPro" id="IPR023214">
    <property type="entry name" value="HAD_sf"/>
</dbReference>
<dbReference type="GO" id="GO:0005634">
    <property type="term" value="C:nucleus"/>
    <property type="evidence" value="ECO:0007669"/>
    <property type="project" value="TreeGrafter"/>
</dbReference>
<name>A5DHF4_PICGU</name>
<dbReference type="Pfam" id="PF00702">
    <property type="entry name" value="Hydrolase"/>
    <property type="match status" value="1"/>
</dbReference>
<dbReference type="PANTHER" id="PTHR46191:SF2">
    <property type="entry name" value="HALOACID DEHALOGENASE-LIKE HYDROLASE DOMAIN-CONTAINING PROTEIN 3"/>
    <property type="match status" value="1"/>
</dbReference>
<dbReference type="KEGG" id="pgu:PGUG_02705"/>
<dbReference type="FunCoup" id="A5DHF4">
    <property type="interactions" value="152"/>
</dbReference>
<dbReference type="InterPro" id="IPR044924">
    <property type="entry name" value="HAD-SF_hydro_IA_REG-2-like_cap"/>
</dbReference>
<dbReference type="SUPFAM" id="SSF56784">
    <property type="entry name" value="HAD-like"/>
    <property type="match status" value="1"/>
</dbReference>